<dbReference type="Proteomes" id="UP000095210">
    <property type="component" value="Chromosome"/>
</dbReference>
<proteinExistence type="predicted"/>
<keyword evidence="2" id="KW-0812">Transmembrane</keyword>
<evidence type="ECO:0000256" key="2">
    <source>
        <dbReference type="SAM" id="Phobius"/>
    </source>
</evidence>
<feature type="transmembrane region" description="Helical" evidence="2">
    <location>
        <begin position="42"/>
        <end position="62"/>
    </location>
</feature>
<keyword evidence="2" id="KW-0472">Membrane</keyword>
<protein>
    <submittedName>
        <fullName evidence="3">Uncharacterized protein</fullName>
    </submittedName>
</protein>
<keyword evidence="2" id="KW-1133">Transmembrane helix</keyword>
<reference evidence="4" key="1">
    <citation type="submission" date="2016-03" db="EMBL/GenBank/DDBJ databases">
        <title>Complete genome sequence of the type strain Actinoalloteichus hymeniacidonis DSM 45092.</title>
        <authorList>
            <person name="Schaffert L."/>
            <person name="Albersmeier A."/>
            <person name="Winkler A."/>
            <person name="Kalinowski J."/>
            <person name="Zotchev S."/>
            <person name="Ruckert C."/>
        </authorList>
    </citation>
    <scope>NUCLEOTIDE SEQUENCE [LARGE SCALE GENOMIC DNA]</scope>
    <source>
        <strain evidence="4">HPA177(T) (DSM 45092(T))</strain>
    </source>
</reference>
<dbReference type="RefSeq" id="WP_069852819.1">
    <property type="nucleotide sequence ID" value="NZ_CP014859.1"/>
</dbReference>
<dbReference type="EMBL" id="CP014859">
    <property type="protein sequence ID" value="AOS65992.1"/>
    <property type="molecule type" value="Genomic_DNA"/>
</dbReference>
<evidence type="ECO:0000313" key="4">
    <source>
        <dbReference type="Proteomes" id="UP000095210"/>
    </source>
</evidence>
<feature type="region of interest" description="Disordered" evidence="1">
    <location>
        <begin position="65"/>
        <end position="115"/>
    </location>
</feature>
<dbReference type="KEGG" id="ahm:TL08_26115"/>
<keyword evidence="4" id="KW-1185">Reference proteome</keyword>
<accession>A0AAC9HUW2</accession>
<gene>
    <name evidence="3" type="ORF">TL08_26115</name>
</gene>
<dbReference type="AlphaFoldDB" id="A0AAC9HUW2"/>
<organism evidence="3 4">
    <name type="scientific">Actinoalloteichus hymeniacidonis</name>
    <dbReference type="NCBI Taxonomy" id="340345"/>
    <lineage>
        <taxon>Bacteria</taxon>
        <taxon>Bacillati</taxon>
        <taxon>Actinomycetota</taxon>
        <taxon>Actinomycetes</taxon>
        <taxon>Pseudonocardiales</taxon>
        <taxon>Pseudonocardiaceae</taxon>
        <taxon>Actinoalloteichus</taxon>
    </lineage>
</organism>
<evidence type="ECO:0000256" key="1">
    <source>
        <dbReference type="SAM" id="MobiDB-lite"/>
    </source>
</evidence>
<sequence length="231" mass="23848">MDEKKLSGLFHDAVGDTPPASFDEGDVVRTSRRVTARRRMTAAGGSAFGVAVLVGGLMWGGLLPDLPGGPGTGEEMAQNGQEQQTHTVMGGNPLEESSADPRSSSLLDGQHGFQPECGQVDPALVDLLAEELPPTADEQARPVGLDCLPDSRGVSIPVRDDAGSGLLSVVVAPESADSPTAARLPDDAVNASISTADGELLTVVIESADGSTEVPHADELHELLGRLADRL</sequence>
<feature type="compositionally biased region" description="Polar residues" evidence="1">
    <location>
        <begin position="78"/>
        <end position="87"/>
    </location>
</feature>
<name>A0AAC9HUW2_9PSEU</name>
<evidence type="ECO:0000313" key="3">
    <source>
        <dbReference type="EMBL" id="AOS65992.1"/>
    </source>
</evidence>